<evidence type="ECO:0000256" key="1">
    <source>
        <dbReference type="SAM" id="SignalP"/>
    </source>
</evidence>
<accession>A0A2X2RPU6</accession>
<dbReference type="InterPro" id="IPR045741">
    <property type="entry name" value="PorV"/>
</dbReference>
<feature type="signal peptide" evidence="1">
    <location>
        <begin position="1"/>
        <end position="25"/>
    </location>
</feature>
<dbReference type="Gene3D" id="2.40.160.60">
    <property type="entry name" value="Outer membrane protein transport protein (OMPP1/FadL/TodX)"/>
    <property type="match status" value="1"/>
</dbReference>
<organism evidence="3 4">
    <name type="scientific">Capnocytophaga ochracea</name>
    <dbReference type="NCBI Taxonomy" id="1018"/>
    <lineage>
        <taxon>Bacteria</taxon>
        <taxon>Pseudomonadati</taxon>
        <taxon>Bacteroidota</taxon>
        <taxon>Flavobacteriia</taxon>
        <taxon>Flavobacteriales</taxon>
        <taxon>Flavobacteriaceae</taxon>
        <taxon>Capnocytophaga</taxon>
    </lineage>
</organism>
<proteinExistence type="predicted"/>
<feature type="chain" id="PRO_5016025101" description="Type IX secretion system protein PorV domain-containing protein" evidence="1">
    <location>
        <begin position="26"/>
        <end position="376"/>
    </location>
</feature>
<dbReference type="NCBIfam" id="NF033709">
    <property type="entry name" value="PorV_fam"/>
    <property type="match status" value="1"/>
</dbReference>
<keyword evidence="1" id="KW-0732">Signal</keyword>
<dbReference type="EMBL" id="UARG01000017">
    <property type="protein sequence ID" value="SQA78521.1"/>
    <property type="molecule type" value="Genomic_DNA"/>
</dbReference>
<evidence type="ECO:0000313" key="4">
    <source>
        <dbReference type="Proteomes" id="UP000249891"/>
    </source>
</evidence>
<feature type="domain" description="Type IX secretion system protein PorV" evidence="2">
    <location>
        <begin position="32"/>
        <end position="270"/>
    </location>
</feature>
<protein>
    <recommendedName>
        <fullName evidence="2">Type IX secretion system protein PorV domain-containing protein</fullName>
    </recommendedName>
</protein>
<evidence type="ECO:0000259" key="2">
    <source>
        <dbReference type="Pfam" id="PF19572"/>
    </source>
</evidence>
<sequence>MYLCKNTIKMNCTRLFCFLCVFLFAKTPLFCQEEKSISTAFPFLILNSDAISAGKGEVGVASSPDVFSQRVNASKYIFLPTSSAVAINYMPFTHRAVRDVFLGGITFYKKRIRDAFGANFSYFSIGDVNLTQDIGQQSYMLGTFKPTELSLEGSYSLQLSQSFAMGVTSRFLSSQLSIPSQGKSVARALAFDIAGYFYSQEHFISSLLYRYTWGFQLSNVGTKVKYDDLGRSFYLPTQLKLGAGFLLQTDSYNEWELSIEAQKYLVPTPNEQGVPDKDIIEALITSFYDAPNGFREEFHEINWAVGLEYKYNQSFFLRSGFFYQHKDKGDRKFLSIGAGFAFNNWQMDVAYPFSFSTYNNPFNTFKINLIYRFGQQ</sequence>
<dbReference type="InterPro" id="IPR047799">
    <property type="entry name" value="T9SS_OM_PorV"/>
</dbReference>
<evidence type="ECO:0000313" key="3">
    <source>
        <dbReference type="EMBL" id="SQA78521.1"/>
    </source>
</evidence>
<reference evidence="3 4" key="1">
    <citation type="submission" date="2018-06" db="EMBL/GenBank/DDBJ databases">
        <authorList>
            <consortium name="Pathogen Informatics"/>
            <person name="Doyle S."/>
        </authorList>
    </citation>
    <scope>NUCLEOTIDE SEQUENCE [LARGE SCALE GENOMIC DNA]</scope>
    <source>
        <strain evidence="3 4">NCTC11546</strain>
    </source>
</reference>
<dbReference type="Proteomes" id="UP000249891">
    <property type="component" value="Unassembled WGS sequence"/>
</dbReference>
<dbReference type="AlphaFoldDB" id="A0A2X2RPU6"/>
<gene>
    <name evidence="3" type="ORF">NCTC11546_01760</name>
</gene>
<dbReference type="Pfam" id="PF19572">
    <property type="entry name" value="PorV"/>
    <property type="match status" value="1"/>
</dbReference>
<name>A0A2X2RPU6_CAPOC</name>
<dbReference type="NCBIfam" id="NF033710">
    <property type="entry name" value="T9SS_OM_PorV"/>
    <property type="match status" value="1"/>
</dbReference>